<evidence type="ECO:0000313" key="2">
    <source>
        <dbReference type="Proteomes" id="UP000237381"/>
    </source>
</evidence>
<gene>
    <name evidence="1" type="ORF">B0G62_1381</name>
</gene>
<comment type="caution">
    <text evidence="1">The sequence shown here is derived from an EMBL/GenBank/DDBJ whole genome shotgun (WGS) entry which is preliminary data.</text>
</comment>
<protein>
    <submittedName>
        <fullName evidence="1">Uncharacterized protein</fullName>
    </submittedName>
</protein>
<proteinExistence type="predicted"/>
<name>A0A2S4LRX6_9BURK</name>
<accession>A0A2S4LRX6</accession>
<dbReference type="Proteomes" id="UP000237381">
    <property type="component" value="Unassembled WGS sequence"/>
</dbReference>
<dbReference type="RefSeq" id="WP_181315675.1">
    <property type="nucleotide sequence ID" value="NZ_PQGA01000038.1"/>
</dbReference>
<organism evidence="1 2">
    <name type="scientific">Paraburkholderia eburnea</name>
    <dbReference type="NCBI Taxonomy" id="1189126"/>
    <lineage>
        <taxon>Bacteria</taxon>
        <taxon>Pseudomonadati</taxon>
        <taxon>Pseudomonadota</taxon>
        <taxon>Betaproteobacteria</taxon>
        <taxon>Burkholderiales</taxon>
        <taxon>Burkholderiaceae</taxon>
        <taxon>Paraburkholderia</taxon>
    </lineage>
</organism>
<dbReference type="EMBL" id="PQGA01000038">
    <property type="protein sequence ID" value="POR45213.1"/>
    <property type="molecule type" value="Genomic_DNA"/>
</dbReference>
<reference evidence="1 2" key="1">
    <citation type="submission" date="2018-01" db="EMBL/GenBank/DDBJ databases">
        <title>Genomic Encyclopedia of Type Strains, Phase III (KMG-III): the genomes of soil and plant-associated and newly described type strains.</title>
        <authorList>
            <person name="Whitman W."/>
        </authorList>
    </citation>
    <scope>NUCLEOTIDE SEQUENCE [LARGE SCALE GENOMIC DNA]</scope>
    <source>
        <strain evidence="1 2">JCM 18070</strain>
    </source>
</reference>
<dbReference type="AlphaFoldDB" id="A0A2S4LRX6"/>
<sequence length="100" mass="11466">MTFVEQEIAHIACVMPQSLAGDFEEPVMGPDYWRRRLHTLLKQNHLTHVQLATVDTLLRQLDGFEMLGRWMPQPRKLGRMAVRSRRESSAPVAVCIPADL</sequence>
<keyword evidence="2" id="KW-1185">Reference proteome</keyword>
<evidence type="ECO:0000313" key="1">
    <source>
        <dbReference type="EMBL" id="POR45213.1"/>
    </source>
</evidence>